<dbReference type="InterPro" id="IPR005886">
    <property type="entry name" value="UDP_G4E"/>
</dbReference>
<dbReference type="NCBIfam" id="TIGR01179">
    <property type="entry name" value="galE"/>
    <property type="match status" value="1"/>
</dbReference>
<evidence type="ECO:0000256" key="1">
    <source>
        <dbReference type="ARBA" id="ARBA00000083"/>
    </source>
</evidence>
<organism evidence="7">
    <name type="scientific">bioreactor metagenome</name>
    <dbReference type="NCBI Taxonomy" id="1076179"/>
    <lineage>
        <taxon>unclassified sequences</taxon>
        <taxon>metagenomes</taxon>
        <taxon>ecological metagenomes</taxon>
    </lineage>
</organism>
<evidence type="ECO:0000256" key="2">
    <source>
        <dbReference type="ARBA" id="ARBA00001911"/>
    </source>
</evidence>
<protein>
    <recommendedName>
        <fullName evidence="3">UDP-glucose 4-epimerase</fullName>
        <ecNumber evidence="3">5.1.3.2</ecNumber>
    </recommendedName>
</protein>
<comment type="catalytic activity">
    <reaction evidence="1">
        <text>UDP-alpha-D-glucose = UDP-alpha-D-galactose</text>
        <dbReference type="Rhea" id="RHEA:22168"/>
        <dbReference type="ChEBI" id="CHEBI:58885"/>
        <dbReference type="ChEBI" id="CHEBI:66914"/>
        <dbReference type="EC" id="5.1.3.2"/>
    </reaction>
</comment>
<comment type="caution">
    <text evidence="7">The sequence shown here is derived from an EMBL/GenBank/DDBJ whole genome shotgun (WGS) entry which is preliminary data.</text>
</comment>
<dbReference type="AlphaFoldDB" id="A0A644V481"/>
<proteinExistence type="predicted"/>
<gene>
    <name evidence="7" type="primary">galE_7</name>
    <name evidence="7" type="ORF">SDC9_31819</name>
</gene>
<dbReference type="PANTHER" id="PTHR43725">
    <property type="entry name" value="UDP-GLUCOSE 4-EPIMERASE"/>
    <property type="match status" value="1"/>
</dbReference>
<comment type="cofactor">
    <cofactor evidence="2">
        <name>NAD(+)</name>
        <dbReference type="ChEBI" id="CHEBI:57540"/>
    </cofactor>
</comment>
<dbReference type="PANTHER" id="PTHR43725:SF47">
    <property type="entry name" value="UDP-GLUCOSE 4-EPIMERASE"/>
    <property type="match status" value="1"/>
</dbReference>
<dbReference type="Pfam" id="PF16363">
    <property type="entry name" value="GDP_Man_Dehyd"/>
    <property type="match status" value="1"/>
</dbReference>
<evidence type="ECO:0000313" key="7">
    <source>
        <dbReference type="EMBL" id="MPL85845.1"/>
    </source>
</evidence>
<dbReference type="Gene3D" id="3.90.25.10">
    <property type="entry name" value="UDP-galactose 4-epimerase, domain 1"/>
    <property type="match status" value="1"/>
</dbReference>
<accession>A0A644V481</accession>
<dbReference type="GO" id="GO:0005829">
    <property type="term" value="C:cytosol"/>
    <property type="evidence" value="ECO:0007669"/>
    <property type="project" value="TreeGrafter"/>
</dbReference>
<dbReference type="EC" id="5.1.3.2" evidence="3"/>
<evidence type="ECO:0000259" key="6">
    <source>
        <dbReference type="Pfam" id="PF16363"/>
    </source>
</evidence>
<feature type="domain" description="NAD(P)-binding" evidence="6">
    <location>
        <begin position="9"/>
        <end position="330"/>
    </location>
</feature>
<dbReference type="GO" id="GO:0006012">
    <property type="term" value="P:galactose metabolic process"/>
    <property type="evidence" value="ECO:0007669"/>
    <property type="project" value="InterPro"/>
</dbReference>
<dbReference type="EMBL" id="VSSQ01000212">
    <property type="protein sequence ID" value="MPL85845.1"/>
    <property type="molecule type" value="Genomic_DNA"/>
</dbReference>
<evidence type="ECO:0000256" key="3">
    <source>
        <dbReference type="ARBA" id="ARBA00013189"/>
    </source>
</evidence>
<sequence>MANSNKKILVTGGTGFIGTHTTVALQEKGYRVLIADNLSNSTIDSIQRIESITGIKPDFIKADLSKMEECDALFKANNDIEGIINFAAYKAVGESCLKPIEYYKNNIGILLNMLDCMDKYGVKHIVHSSSCTVYGEPDSLPIKETTPTKFAQSPYGNTKQMAEDILHFTTQVKPINAIALRYFNPIGAHESARIGELPNGVPNNLMPFITQTAIGKRKELTVFGNDYPTPDGTCIRDYIHVMDLAEAHVVSLDRMFEGKNKQALEHFNIGTGNGFSVLDVIKSFERTTGEKLPYVIGPRREGDVIQIWADTTLANNELGWTAKRTLDQMTYSAWLWEKELAKQ</sequence>
<dbReference type="CDD" id="cd05247">
    <property type="entry name" value="UDP_G4E_1_SDR_e"/>
    <property type="match status" value="1"/>
</dbReference>
<dbReference type="GO" id="GO:0003978">
    <property type="term" value="F:UDP-glucose 4-epimerase activity"/>
    <property type="evidence" value="ECO:0007669"/>
    <property type="project" value="UniProtKB-EC"/>
</dbReference>
<dbReference type="Gene3D" id="3.40.50.720">
    <property type="entry name" value="NAD(P)-binding Rossmann-like Domain"/>
    <property type="match status" value="1"/>
</dbReference>
<keyword evidence="5 7" id="KW-0413">Isomerase</keyword>
<dbReference type="InterPro" id="IPR036291">
    <property type="entry name" value="NAD(P)-bd_dom_sf"/>
</dbReference>
<reference evidence="7" key="1">
    <citation type="submission" date="2019-08" db="EMBL/GenBank/DDBJ databases">
        <authorList>
            <person name="Kucharzyk K."/>
            <person name="Murdoch R.W."/>
            <person name="Higgins S."/>
            <person name="Loffler F."/>
        </authorList>
    </citation>
    <scope>NUCLEOTIDE SEQUENCE</scope>
</reference>
<dbReference type="SUPFAM" id="SSF51735">
    <property type="entry name" value="NAD(P)-binding Rossmann-fold domains"/>
    <property type="match status" value="1"/>
</dbReference>
<evidence type="ECO:0000256" key="5">
    <source>
        <dbReference type="ARBA" id="ARBA00023235"/>
    </source>
</evidence>
<evidence type="ECO:0000256" key="4">
    <source>
        <dbReference type="ARBA" id="ARBA00023027"/>
    </source>
</evidence>
<name>A0A644V481_9ZZZZ</name>
<dbReference type="InterPro" id="IPR016040">
    <property type="entry name" value="NAD(P)-bd_dom"/>
</dbReference>
<keyword evidence="4" id="KW-0520">NAD</keyword>